<reference evidence="3 4" key="1">
    <citation type="submission" date="2019-04" db="EMBL/GenBank/DDBJ databases">
        <title>Isachenkonia alkalipeptolytica gen. nov. sp. nov. a new anaerobic, alkiliphilic organothrophic bacterium capable to reduce synthesized ferrihydrite isolated from a soda lake.</title>
        <authorList>
            <person name="Toshchakov S.V."/>
            <person name="Zavarzina D.G."/>
            <person name="Zhilina T.N."/>
            <person name="Kostrikina N.A."/>
            <person name="Kublanov I.V."/>
        </authorList>
    </citation>
    <scope>NUCLEOTIDE SEQUENCE [LARGE SCALE GENOMIC DNA]</scope>
    <source>
        <strain evidence="3 4">Z-1701</strain>
    </source>
</reference>
<dbReference type="Gene3D" id="3.40.50.1240">
    <property type="entry name" value="Phosphoglycerate mutase-like"/>
    <property type="match status" value="1"/>
</dbReference>
<dbReference type="PANTHER" id="PTHR48100">
    <property type="entry name" value="BROAD-SPECIFICITY PHOSPHATASE YOR283W-RELATED"/>
    <property type="match status" value="1"/>
</dbReference>
<dbReference type="GO" id="GO:0005737">
    <property type="term" value="C:cytoplasm"/>
    <property type="evidence" value="ECO:0007669"/>
    <property type="project" value="TreeGrafter"/>
</dbReference>
<accession>A0AA43XN48</accession>
<organism evidence="3 4">
    <name type="scientific">Isachenkonia alkalipeptolytica</name>
    <dbReference type="NCBI Taxonomy" id="2565777"/>
    <lineage>
        <taxon>Bacteria</taxon>
        <taxon>Bacillati</taxon>
        <taxon>Bacillota</taxon>
        <taxon>Clostridia</taxon>
        <taxon>Eubacteriales</taxon>
        <taxon>Clostridiaceae</taxon>
        <taxon>Isachenkonia</taxon>
    </lineage>
</organism>
<dbReference type="PIRSF" id="PIRSF000709">
    <property type="entry name" value="6PFK_2-Ptase"/>
    <property type="match status" value="1"/>
</dbReference>
<feature type="binding site" evidence="2">
    <location>
        <begin position="7"/>
        <end position="14"/>
    </location>
    <ligand>
        <name>substrate</name>
    </ligand>
</feature>
<dbReference type="Proteomes" id="UP000449710">
    <property type="component" value="Unassembled WGS sequence"/>
</dbReference>
<dbReference type="PANTHER" id="PTHR48100:SF59">
    <property type="entry name" value="ADENOSYLCOBALAMIN_ALPHA-RIBAZOLE PHOSPHATASE"/>
    <property type="match status" value="1"/>
</dbReference>
<dbReference type="InterPro" id="IPR050275">
    <property type="entry name" value="PGM_Phosphatase"/>
</dbReference>
<dbReference type="GO" id="GO:0016791">
    <property type="term" value="F:phosphatase activity"/>
    <property type="evidence" value="ECO:0007669"/>
    <property type="project" value="TreeGrafter"/>
</dbReference>
<feature type="active site" description="Proton donor/acceptor" evidence="1">
    <location>
        <position position="92"/>
    </location>
</feature>
<dbReference type="SMART" id="SM00855">
    <property type="entry name" value="PGAM"/>
    <property type="match status" value="1"/>
</dbReference>
<dbReference type="Pfam" id="PF00300">
    <property type="entry name" value="His_Phos_1"/>
    <property type="match status" value="1"/>
</dbReference>
<evidence type="ECO:0000256" key="2">
    <source>
        <dbReference type="PIRSR" id="PIRSR613078-2"/>
    </source>
</evidence>
<feature type="binding site" evidence="2">
    <location>
        <position position="61"/>
    </location>
    <ligand>
        <name>substrate</name>
    </ligand>
</feature>
<comment type="caution">
    <text evidence="3">The sequence shown here is derived from an EMBL/GenBank/DDBJ whole genome shotgun (WGS) entry which is preliminary data.</text>
</comment>
<evidence type="ECO:0000256" key="1">
    <source>
        <dbReference type="PIRSR" id="PIRSR613078-1"/>
    </source>
</evidence>
<protein>
    <submittedName>
        <fullName evidence="3">Histidine phosphatase family protein</fullName>
    </submittedName>
</protein>
<dbReference type="InterPro" id="IPR013078">
    <property type="entry name" value="His_Pase_superF_clade-1"/>
</dbReference>
<dbReference type="EMBL" id="SUMG01000025">
    <property type="protein sequence ID" value="NBG89451.1"/>
    <property type="molecule type" value="Genomic_DNA"/>
</dbReference>
<proteinExistence type="predicted"/>
<evidence type="ECO:0000313" key="4">
    <source>
        <dbReference type="Proteomes" id="UP000449710"/>
    </source>
</evidence>
<sequence length="221" mass="25262">MKWIFVRHGETKDNIGRVFAGHTDSKLSEKGERQVKFAAKKLHQKLKDREQVSLYSSPLNRTKVLAEAVKRNLNQDRKSLTVSCSFMEALKEVHFGVFEGLKQQEIESRYPREWQLLMENYGNYSIPGGETLEAFHNRVVHGFEIIRSQGSEKEIKVIITHGGVIQSALIYFLDLPLESRWHFSIPNAGIVEIEVIEGFGILKSICPPRDEDLQEPKGEGL</sequence>
<gene>
    <name evidence="3" type="ORF">ISALK_13220</name>
</gene>
<name>A0AA43XN48_9CLOT</name>
<dbReference type="InterPro" id="IPR029033">
    <property type="entry name" value="His_PPase_superfam"/>
</dbReference>
<keyword evidence="4" id="KW-1185">Reference proteome</keyword>
<dbReference type="AlphaFoldDB" id="A0AA43XN48"/>
<dbReference type="CDD" id="cd07067">
    <property type="entry name" value="HP_PGM_like"/>
    <property type="match status" value="1"/>
</dbReference>
<evidence type="ECO:0000313" key="3">
    <source>
        <dbReference type="EMBL" id="NBG89451.1"/>
    </source>
</evidence>
<dbReference type="RefSeq" id="WP_160723142.1">
    <property type="nucleotide sequence ID" value="NZ_SUMG01000025.1"/>
</dbReference>
<dbReference type="SUPFAM" id="SSF53254">
    <property type="entry name" value="Phosphoglycerate mutase-like"/>
    <property type="match status" value="1"/>
</dbReference>
<feature type="active site" description="Tele-phosphohistidine intermediate" evidence="1">
    <location>
        <position position="8"/>
    </location>
</feature>